<dbReference type="Proteomes" id="UP000094565">
    <property type="component" value="Chromosome 3"/>
</dbReference>
<keyword evidence="4" id="KW-0808">Transferase</keyword>
<dbReference type="InterPro" id="IPR029044">
    <property type="entry name" value="Nucleotide-diphossugar_trans"/>
</dbReference>
<evidence type="ECO:0000256" key="7">
    <source>
        <dbReference type="ARBA" id="ARBA00022989"/>
    </source>
</evidence>
<evidence type="ECO:0000313" key="12">
    <source>
        <dbReference type="Proteomes" id="UP000094565"/>
    </source>
</evidence>
<protein>
    <submittedName>
        <fullName evidence="11">BA75_03931T0</fullName>
    </submittedName>
</protein>
<dbReference type="GO" id="GO:0000009">
    <property type="term" value="F:alpha-1,6-mannosyltransferase activity"/>
    <property type="evidence" value="ECO:0007669"/>
    <property type="project" value="InterPro"/>
</dbReference>
<evidence type="ECO:0000256" key="4">
    <source>
        <dbReference type="ARBA" id="ARBA00022679"/>
    </source>
</evidence>
<organism evidence="11 12">
    <name type="scientific">Komagataella pastoris</name>
    <name type="common">Yeast</name>
    <name type="synonym">Pichia pastoris</name>
    <dbReference type="NCBI Taxonomy" id="4922"/>
    <lineage>
        <taxon>Eukaryota</taxon>
        <taxon>Fungi</taxon>
        <taxon>Dikarya</taxon>
        <taxon>Ascomycota</taxon>
        <taxon>Saccharomycotina</taxon>
        <taxon>Pichiomycetes</taxon>
        <taxon>Pichiales</taxon>
        <taxon>Pichiaceae</taxon>
        <taxon>Komagataella</taxon>
    </lineage>
</organism>
<evidence type="ECO:0000256" key="9">
    <source>
        <dbReference type="ARBA" id="ARBA00023136"/>
    </source>
</evidence>
<comment type="similarity">
    <text evidence="2">Belongs to the glycosyltransferase 32 family.</text>
</comment>
<comment type="subcellular location">
    <subcellularLocation>
        <location evidence="1">Golgi apparatus membrane</location>
        <topology evidence="1">Single-pass type II membrane protein</topology>
    </subcellularLocation>
</comment>
<dbReference type="PANTHER" id="PTHR31834:SF11">
    <property type="entry name" value="GLYCOSYLTRANSFERASE HOC1-RELATED"/>
    <property type="match status" value="1"/>
</dbReference>
<keyword evidence="5 10" id="KW-0812">Transmembrane</keyword>
<dbReference type="EMBL" id="CP014586">
    <property type="protein sequence ID" value="ANZ76979.1"/>
    <property type="molecule type" value="Genomic_DNA"/>
</dbReference>
<keyword evidence="3" id="KW-0328">Glycosyltransferase</keyword>
<dbReference type="InterPro" id="IPR007577">
    <property type="entry name" value="GlycoTrfase_DXD_sugar-bd_CS"/>
</dbReference>
<dbReference type="PANTHER" id="PTHR31834">
    <property type="entry name" value="INITIATION-SPECIFIC ALPHA-1,6-MANNOSYLTRANSFERASE"/>
    <property type="match status" value="1"/>
</dbReference>
<dbReference type="FunFam" id="3.90.550.20:FF:000002">
    <property type="entry name" value="Initiation-specific alpha-1,6-mannosyltransferase"/>
    <property type="match status" value="1"/>
</dbReference>
<keyword evidence="8" id="KW-0333">Golgi apparatus</keyword>
<keyword evidence="12" id="KW-1185">Reference proteome</keyword>
<accession>A0A1B2JFZ5</accession>
<dbReference type="GO" id="GO:0006487">
    <property type="term" value="P:protein N-linked glycosylation"/>
    <property type="evidence" value="ECO:0007669"/>
    <property type="project" value="TreeGrafter"/>
</dbReference>
<dbReference type="Pfam" id="PF04488">
    <property type="entry name" value="Gly_transf_sug"/>
    <property type="match status" value="1"/>
</dbReference>
<evidence type="ECO:0000256" key="8">
    <source>
        <dbReference type="ARBA" id="ARBA00023034"/>
    </source>
</evidence>
<evidence type="ECO:0000256" key="3">
    <source>
        <dbReference type="ARBA" id="ARBA00022676"/>
    </source>
</evidence>
<dbReference type="InterPro" id="IPR039367">
    <property type="entry name" value="Och1-like"/>
</dbReference>
<keyword evidence="9 10" id="KW-0472">Membrane</keyword>
<dbReference type="Gene3D" id="3.90.550.20">
    <property type="match status" value="1"/>
</dbReference>
<evidence type="ECO:0000256" key="10">
    <source>
        <dbReference type="SAM" id="Phobius"/>
    </source>
</evidence>
<evidence type="ECO:0000313" key="11">
    <source>
        <dbReference type="EMBL" id="ANZ76979.1"/>
    </source>
</evidence>
<evidence type="ECO:0000256" key="1">
    <source>
        <dbReference type="ARBA" id="ARBA00004323"/>
    </source>
</evidence>
<evidence type="ECO:0000256" key="2">
    <source>
        <dbReference type="ARBA" id="ARBA00009003"/>
    </source>
</evidence>
<feature type="transmembrane region" description="Helical" evidence="10">
    <location>
        <begin position="9"/>
        <end position="28"/>
    </location>
</feature>
<dbReference type="GO" id="GO:0000136">
    <property type="term" value="C:mannan polymerase complex"/>
    <property type="evidence" value="ECO:0007669"/>
    <property type="project" value="TreeGrafter"/>
</dbReference>
<sequence>MQQQLFRKVIWLTVGLITVILVIIKISSSKSTATDLQKVLKNANILPQDVINYNSRKVTDELASKLDEIQKKYLSKQDDRISKLEAERADLLEQVRFLRNPPAGSSLREKLAYLFPYNENGKFPAYIWQTWKYGLNDDRFGEKFKEGETQWASKNPGFVHELFNDDTSGVFIHHLYINVPEVIKAYELLPNIILKMDFFRYLVLYAKGGVYADVDTMPLQPVPNWIPENVSPKSIGMIIGIQNDASDPNWKKDYVHRLQFSNWCIQAKPGHPILRELIAQITEDTLQRAESNSLELADISEEGGLSDKNLSIMQWTGTGIFTDAIFTYFNDYIQSSIYTKVTWKEFSKLRKPKLVSDVLVLPIISFSAGAGNGKSTELNDPLAFVQHYFERLHTDNH</sequence>
<name>A0A1B2JFZ5_PICPA</name>
<evidence type="ECO:0000256" key="5">
    <source>
        <dbReference type="ARBA" id="ARBA00022692"/>
    </source>
</evidence>
<evidence type="ECO:0000256" key="6">
    <source>
        <dbReference type="ARBA" id="ARBA00022968"/>
    </source>
</evidence>
<dbReference type="AlphaFoldDB" id="A0A1B2JFZ5"/>
<proteinExistence type="inferred from homology"/>
<keyword evidence="7 10" id="KW-1133">Transmembrane helix</keyword>
<dbReference type="OrthoDB" id="411251at2759"/>
<reference evidence="11 12" key="1">
    <citation type="submission" date="2016-02" db="EMBL/GenBank/DDBJ databases">
        <title>Comparative genomic and transcriptomic foundation for Pichia pastoris.</title>
        <authorList>
            <person name="Love K.R."/>
            <person name="Shah K.A."/>
            <person name="Whittaker C.A."/>
            <person name="Wu J."/>
            <person name="Bartlett M.C."/>
            <person name="Ma D."/>
            <person name="Leeson R.L."/>
            <person name="Priest M."/>
            <person name="Young S.K."/>
            <person name="Love J.C."/>
        </authorList>
    </citation>
    <scope>NUCLEOTIDE SEQUENCE [LARGE SCALE GENOMIC DNA]</scope>
    <source>
        <strain evidence="11 12">ATCC 28485</strain>
    </source>
</reference>
<gene>
    <name evidence="11" type="ORF">ATY40_BA7503931</name>
</gene>
<keyword evidence="6" id="KW-0735">Signal-anchor</keyword>
<dbReference type="SUPFAM" id="SSF53448">
    <property type="entry name" value="Nucleotide-diphospho-sugar transferases"/>
    <property type="match status" value="1"/>
</dbReference>